<name>F2NFP4_DESAR</name>
<dbReference type="PRINTS" id="PR01727">
    <property type="entry name" value="DNABINDINGHU"/>
</dbReference>
<gene>
    <name evidence="5" type="ordered locus">Desac_2341</name>
</gene>
<keyword evidence="6" id="KW-1185">Reference proteome</keyword>
<dbReference type="SUPFAM" id="SSF47729">
    <property type="entry name" value="IHF-like DNA-binding proteins"/>
    <property type="match status" value="1"/>
</dbReference>
<dbReference type="Pfam" id="PF00216">
    <property type="entry name" value="Bac_DNA_binding"/>
    <property type="match status" value="1"/>
</dbReference>
<protein>
    <submittedName>
        <fullName evidence="5">Histone family protein DNA-binding protein</fullName>
    </submittedName>
</protein>
<dbReference type="AlphaFoldDB" id="F2NFP4"/>
<evidence type="ECO:0000256" key="1">
    <source>
        <dbReference type="ARBA" id="ARBA00010529"/>
    </source>
</evidence>
<dbReference type="OrthoDB" id="9799835at2"/>
<accession>F2NFP4</accession>
<dbReference type="InterPro" id="IPR010992">
    <property type="entry name" value="IHF-like_DNA-bd_dom_sf"/>
</dbReference>
<dbReference type="GO" id="GO:0005829">
    <property type="term" value="C:cytosol"/>
    <property type="evidence" value="ECO:0007669"/>
    <property type="project" value="TreeGrafter"/>
</dbReference>
<dbReference type="PROSITE" id="PS00045">
    <property type="entry name" value="HISTONE_LIKE"/>
    <property type="match status" value="1"/>
</dbReference>
<dbReference type="EMBL" id="CP002629">
    <property type="protein sequence ID" value="AEB10163.1"/>
    <property type="molecule type" value="Genomic_DNA"/>
</dbReference>
<dbReference type="CDD" id="cd13831">
    <property type="entry name" value="HU"/>
    <property type="match status" value="1"/>
</dbReference>
<evidence type="ECO:0000313" key="5">
    <source>
        <dbReference type="EMBL" id="AEB10163.1"/>
    </source>
</evidence>
<dbReference type="GO" id="GO:0003677">
    <property type="term" value="F:DNA binding"/>
    <property type="evidence" value="ECO:0007669"/>
    <property type="project" value="UniProtKB-KW"/>
</dbReference>
<dbReference type="STRING" id="880072.Desac_2341"/>
<dbReference type="RefSeq" id="WP_013707272.1">
    <property type="nucleotide sequence ID" value="NC_015388.1"/>
</dbReference>
<organism evidence="5 6">
    <name type="scientific">Desulfobacca acetoxidans (strain ATCC 700848 / DSM 11109 / ASRB2)</name>
    <dbReference type="NCBI Taxonomy" id="880072"/>
    <lineage>
        <taxon>Bacteria</taxon>
        <taxon>Pseudomonadati</taxon>
        <taxon>Thermodesulfobacteriota</taxon>
        <taxon>Desulfobaccia</taxon>
        <taxon>Desulfobaccales</taxon>
        <taxon>Desulfobaccaceae</taxon>
        <taxon>Desulfobacca</taxon>
    </lineage>
</organism>
<evidence type="ECO:0000256" key="4">
    <source>
        <dbReference type="RuleBase" id="RU003939"/>
    </source>
</evidence>
<reference evidence="5 6" key="1">
    <citation type="journal article" date="2011" name="Stand. Genomic Sci.">
        <title>Complete genome sequence of the acetate-degrading sulfate reducer Desulfobacca acetoxidans type strain (ASRB2).</title>
        <authorList>
            <person name="Goker M."/>
            <person name="Teshima H."/>
            <person name="Lapidus A."/>
            <person name="Nolan M."/>
            <person name="Lucas S."/>
            <person name="Hammon N."/>
            <person name="Deshpande S."/>
            <person name="Cheng J.F."/>
            <person name="Tapia R."/>
            <person name="Han C."/>
            <person name="Goodwin L."/>
            <person name="Pitluck S."/>
            <person name="Huntemann M."/>
            <person name="Liolios K."/>
            <person name="Ivanova N."/>
            <person name="Pagani I."/>
            <person name="Mavromatis K."/>
            <person name="Ovchinikova G."/>
            <person name="Pati A."/>
            <person name="Chen A."/>
            <person name="Palaniappan K."/>
            <person name="Land M."/>
            <person name="Hauser L."/>
            <person name="Brambilla E.M."/>
            <person name="Rohde M."/>
            <person name="Spring S."/>
            <person name="Detter J.C."/>
            <person name="Woyke T."/>
            <person name="Bristow J."/>
            <person name="Eisen J.A."/>
            <person name="Markowitz V."/>
            <person name="Hugenholtz P."/>
            <person name="Kyrpides N.C."/>
            <person name="Klenk H.P."/>
        </authorList>
    </citation>
    <scope>NUCLEOTIDE SEQUENCE [LARGE SCALE GENOMIC DNA]</scope>
    <source>
        <strain evidence="6">ATCC 700848 / DSM 11109 / ASRB2</strain>
    </source>
</reference>
<dbReference type="InterPro" id="IPR000119">
    <property type="entry name" value="Hist_DNA-bd"/>
</dbReference>
<evidence type="ECO:0000256" key="2">
    <source>
        <dbReference type="ARBA" id="ARBA00023067"/>
    </source>
</evidence>
<dbReference type="SMART" id="SM00411">
    <property type="entry name" value="BHL"/>
    <property type="match status" value="1"/>
</dbReference>
<dbReference type="KEGG" id="dao:Desac_2341"/>
<dbReference type="PANTHER" id="PTHR33175:SF3">
    <property type="entry name" value="DNA-BINDING PROTEIN HU-BETA"/>
    <property type="match status" value="1"/>
</dbReference>
<dbReference type="HOGENOM" id="CLU_105066_3_3_7"/>
<dbReference type="Gene3D" id="4.10.520.10">
    <property type="entry name" value="IHF-like DNA-binding proteins"/>
    <property type="match status" value="1"/>
</dbReference>
<dbReference type="Proteomes" id="UP000000483">
    <property type="component" value="Chromosome"/>
</dbReference>
<reference evidence="6" key="2">
    <citation type="submission" date="2011-03" db="EMBL/GenBank/DDBJ databases">
        <title>The complete genome of Desulfobacca acetoxidans DSM 11109.</title>
        <authorList>
            <consortium name="US DOE Joint Genome Institute (JGI-PGF)"/>
            <person name="Lucas S."/>
            <person name="Copeland A."/>
            <person name="Lapidus A."/>
            <person name="Bruce D."/>
            <person name="Goodwin L."/>
            <person name="Pitluck S."/>
            <person name="Peters L."/>
            <person name="Kyrpides N."/>
            <person name="Mavromatis K."/>
            <person name="Ivanova N."/>
            <person name="Ovchinnikova G."/>
            <person name="Teshima H."/>
            <person name="Detter J.C."/>
            <person name="Han C."/>
            <person name="Land M."/>
            <person name="Hauser L."/>
            <person name="Markowitz V."/>
            <person name="Cheng J.-F."/>
            <person name="Hugenholtz P."/>
            <person name="Woyke T."/>
            <person name="Wu D."/>
            <person name="Spring S."/>
            <person name="Schueler E."/>
            <person name="Brambilla E."/>
            <person name="Klenk H.-P."/>
            <person name="Eisen J.A."/>
        </authorList>
    </citation>
    <scope>NUCLEOTIDE SEQUENCE [LARGE SCALE GENOMIC DNA]</scope>
    <source>
        <strain evidence="6">ATCC 700848 / DSM 11109 / ASRB2</strain>
    </source>
</reference>
<dbReference type="GO" id="GO:0030261">
    <property type="term" value="P:chromosome condensation"/>
    <property type="evidence" value="ECO:0007669"/>
    <property type="project" value="UniProtKB-KW"/>
</dbReference>
<proteinExistence type="inferred from homology"/>
<sequence length="90" mass="9915">MTKGELISQIAVAGQVKKADVERTLNAFIKTMVDILQQQGRISLAGFGTFTVTERREREGRNPQTGEPIKIAATKVVKFKPGKSLKDTIK</sequence>
<dbReference type="eggNOG" id="COG0776">
    <property type="taxonomic scope" value="Bacteria"/>
</dbReference>
<evidence type="ECO:0000256" key="3">
    <source>
        <dbReference type="ARBA" id="ARBA00023125"/>
    </source>
</evidence>
<keyword evidence="2" id="KW-0226">DNA condensation</keyword>
<dbReference type="PANTHER" id="PTHR33175">
    <property type="entry name" value="DNA-BINDING PROTEIN HU"/>
    <property type="match status" value="1"/>
</dbReference>
<evidence type="ECO:0000313" key="6">
    <source>
        <dbReference type="Proteomes" id="UP000000483"/>
    </source>
</evidence>
<dbReference type="InterPro" id="IPR020816">
    <property type="entry name" value="Histone-like_DNA-bd_CS"/>
</dbReference>
<comment type="similarity">
    <text evidence="1 4">Belongs to the bacterial histone-like protein family.</text>
</comment>
<keyword evidence="3 5" id="KW-0238">DNA-binding</keyword>
<dbReference type="GO" id="GO:0030527">
    <property type="term" value="F:structural constituent of chromatin"/>
    <property type="evidence" value="ECO:0007669"/>
    <property type="project" value="InterPro"/>
</dbReference>